<dbReference type="InterPro" id="IPR004147">
    <property type="entry name" value="ABC1_dom"/>
</dbReference>
<sequence length="144" mass="15909">MGRAGLRGCRRGGIGEREEKGEGDVAKMAKLLIVTQGDDWRPNVKDCCLLTNFGLFGIFDGHEGDGSATAANSQMARCLFGKLELAISCFYIFYLCLRSFIDTTIYPFLTGQVHRACLNGKEVVIKVQRPGLKGLFDIDLKNLR</sequence>
<organism evidence="2 3">
    <name type="scientific">Zizania palustris</name>
    <name type="common">Northern wild rice</name>
    <dbReference type="NCBI Taxonomy" id="103762"/>
    <lineage>
        <taxon>Eukaryota</taxon>
        <taxon>Viridiplantae</taxon>
        <taxon>Streptophyta</taxon>
        <taxon>Embryophyta</taxon>
        <taxon>Tracheophyta</taxon>
        <taxon>Spermatophyta</taxon>
        <taxon>Magnoliopsida</taxon>
        <taxon>Liliopsida</taxon>
        <taxon>Poales</taxon>
        <taxon>Poaceae</taxon>
        <taxon>BOP clade</taxon>
        <taxon>Oryzoideae</taxon>
        <taxon>Oryzeae</taxon>
        <taxon>Zizaniinae</taxon>
        <taxon>Zizania</taxon>
    </lineage>
</organism>
<dbReference type="Pfam" id="PF03109">
    <property type="entry name" value="ABC1"/>
    <property type="match status" value="1"/>
</dbReference>
<dbReference type="AlphaFoldDB" id="A0A8J5RJU5"/>
<keyword evidence="3" id="KW-1185">Reference proteome</keyword>
<accession>A0A8J5RJU5</accession>
<dbReference type="EMBL" id="JAAALK010000287">
    <property type="protein sequence ID" value="KAG8060995.1"/>
    <property type="molecule type" value="Genomic_DNA"/>
</dbReference>
<dbReference type="OrthoDB" id="765337at2759"/>
<name>A0A8J5RJU5_ZIZPA</name>
<reference evidence="2" key="2">
    <citation type="submission" date="2021-02" db="EMBL/GenBank/DDBJ databases">
        <authorList>
            <person name="Kimball J.A."/>
            <person name="Haas M.W."/>
            <person name="Macchietto M."/>
            <person name="Kono T."/>
            <person name="Duquette J."/>
            <person name="Shao M."/>
        </authorList>
    </citation>
    <scope>NUCLEOTIDE SEQUENCE</scope>
    <source>
        <tissue evidence="2">Fresh leaf tissue</tissue>
    </source>
</reference>
<evidence type="ECO:0000259" key="1">
    <source>
        <dbReference type="Pfam" id="PF03109"/>
    </source>
</evidence>
<evidence type="ECO:0000313" key="2">
    <source>
        <dbReference type="EMBL" id="KAG8060995.1"/>
    </source>
</evidence>
<gene>
    <name evidence="2" type="ORF">GUJ93_ZPchr0002g26069</name>
</gene>
<proteinExistence type="predicted"/>
<reference evidence="2" key="1">
    <citation type="journal article" date="2021" name="bioRxiv">
        <title>Whole Genome Assembly and Annotation of Northern Wild Rice, Zizania palustris L., Supports a Whole Genome Duplication in the Zizania Genus.</title>
        <authorList>
            <person name="Haas M."/>
            <person name="Kono T."/>
            <person name="Macchietto M."/>
            <person name="Millas R."/>
            <person name="McGilp L."/>
            <person name="Shao M."/>
            <person name="Duquette J."/>
            <person name="Hirsch C.N."/>
            <person name="Kimball J."/>
        </authorList>
    </citation>
    <scope>NUCLEOTIDE SEQUENCE</scope>
    <source>
        <tissue evidence="2">Fresh leaf tissue</tissue>
    </source>
</reference>
<feature type="domain" description="ABC1 atypical kinase-like" evidence="1">
    <location>
        <begin position="111"/>
        <end position="144"/>
    </location>
</feature>
<dbReference type="Proteomes" id="UP000729402">
    <property type="component" value="Unassembled WGS sequence"/>
</dbReference>
<evidence type="ECO:0000313" key="3">
    <source>
        <dbReference type="Proteomes" id="UP000729402"/>
    </source>
</evidence>
<protein>
    <recommendedName>
        <fullName evidence="1">ABC1 atypical kinase-like domain-containing protein</fullName>
    </recommendedName>
</protein>
<comment type="caution">
    <text evidence="2">The sequence shown here is derived from an EMBL/GenBank/DDBJ whole genome shotgun (WGS) entry which is preliminary data.</text>
</comment>